<accession>A0A5B7EI46</accession>
<evidence type="ECO:0000313" key="1">
    <source>
        <dbReference type="EMBL" id="MPC34061.1"/>
    </source>
</evidence>
<name>A0A5B7EI46_PORTR</name>
<gene>
    <name evidence="1" type="ORF">E2C01_027433</name>
</gene>
<proteinExistence type="predicted"/>
<dbReference type="EMBL" id="VSRR010002973">
    <property type="protein sequence ID" value="MPC34061.1"/>
    <property type="molecule type" value="Genomic_DNA"/>
</dbReference>
<comment type="caution">
    <text evidence="1">The sequence shown here is derived from an EMBL/GenBank/DDBJ whole genome shotgun (WGS) entry which is preliminary data.</text>
</comment>
<evidence type="ECO:0000313" key="2">
    <source>
        <dbReference type="Proteomes" id="UP000324222"/>
    </source>
</evidence>
<sequence length="104" mass="11202">MPRTSQNDHHQPEKVQASFLLCATTGARVFTNSCISQALYASDLGKYLLEGKNGSALVVTLTTPGTIEHFLLHCPLFHSHHSALCSQLSTLGITTLDLPTLLVA</sequence>
<keyword evidence="2" id="KW-1185">Reference proteome</keyword>
<dbReference type="AlphaFoldDB" id="A0A5B7EI46"/>
<protein>
    <submittedName>
        <fullName evidence="1">Uncharacterized protein</fullName>
    </submittedName>
</protein>
<reference evidence="1 2" key="1">
    <citation type="submission" date="2019-05" db="EMBL/GenBank/DDBJ databases">
        <title>Another draft genome of Portunus trituberculatus and its Hox gene families provides insights of decapod evolution.</title>
        <authorList>
            <person name="Jeong J.-H."/>
            <person name="Song I."/>
            <person name="Kim S."/>
            <person name="Choi T."/>
            <person name="Kim D."/>
            <person name="Ryu S."/>
            <person name="Kim W."/>
        </authorList>
    </citation>
    <scope>NUCLEOTIDE SEQUENCE [LARGE SCALE GENOMIC DNA]</scope>
    <source>
        <tissue evidence="1">Muscle</tissue>
    </source>
</reference>
<dbReference type="Proteomes" id="UP000324222">
    <property type="component" value="Unassembled WGS sequence"/>
</dbReference>
<organism evidence="1 2">
    <name type="scientific">Portunus trituberculatus</name>
    <name type="common">Swimming crab</name>
    <name type="synonym">Neptunus trituberculatus</name>
    <dbReference type="NCBI Taxonomy" id="210409"/>
    <lineage>
        <taxon>Eukaryota</taxon>
        <taxon>Metazoa</taxon>
        <taxon>Ecdysozoa</taxon>
        <taxon>Arthropoda</taxon>
        <taxon>Crustacea</taxon>
        <taxon>Multicrustacea</taxon>
        <taxon>Malacostraca</taxon>
        <taxon>Eumalacostraca</taxon>
        <taxon>Eucarida</taxon>
        <taxon>Decapoda</taxon>
        <taxon>Pleocyemata</taxon>
        <taxon>Brachyura</taxon>
        <taxon>Eubrachyura</taxon>
        <taxon>Portunoidea</taxon>
        <taxon>Portunidae</taxon>
        <taxon>Portuninae</taxon>
        <taxon>Portunus</taxon>
    </lineage>
</organism>